<sequence>MLTVPSFADYIDMFRRRKMLLFLVFAMIFGGSVAAAMWLPAEYESTASIRIDRHHVPANLIQSTVVVGYVNEHLSNLGQAVMSTSSLWELAEQLDVYPELREAGARGELAATIRRKTRREILYVDVGEEEMRRNAAVAVAFTITHASADPETAMKVANGIAERYLEESDRARAEQAARLTRFLRTRTQELEQKISEHEDALEAFKTANASSLPQFVQFNMNRLEAIQDQIDRISEGINGLTQLRIGLEAQLSQIEPRMNVLAGDRRQLTPSNQVERLRLEYLTMAGSYAPRHPSFARLRNELQALVGQSDGASELLRLIQAAEADRTRLFEARADPDVDPAQIAALERAVGANRDRLNNFNRSADGETVQADNPAYIAAVSRLRSVESDIASEMARREALQRRVTEFDTRVVSSPTVEREFQVLTRNHEQILREYEETRNKLLQAEAAERIESGQIGDRFTLTGKAAMPSEPARPMRAGIAALGFIFAAGTSTGIAALVEYFDKTVRGARGVLAVWGAPPLAAIPVYLTRRERRNRMLRAGLGWLLVVALIVAATWYGFAEGFLAWPEDVSS</sequence>
<gene>
    <name evidence="3" type="ORF">J2T57_002964</name>
</gene>
<feature type="transmembrane region" description="Helical" evidence="2">
    <location>
        <begin position="20"/>
        <end position="41"/>
    </location>
</feature>
<keyword evidence="2" id="KW-1133">Transmembrane helix</keyword>
<dbReference type="PANTHER" id="PTHR32309">
    <property type="entry name" value="TYROSINE-PROTEIN KINASE"/>
    <property type="match status" value="1"/>
</dbReference>
<keyword evidence="4" id="KW-1185">Reference proteome</keyword>
<comment type="caution">
    <text evidence="3">The sequence shown here is derived from an EMBL/GenBank/DDBJ whole genome shotgun (WGS) entry which is preliminary data.</text>
</comment>
<feature type="coiled-coil region" evidence="1">
    <location>
        <begin position="180"/>
        <end position="207"/>
    </location>
</feature>
<organism evidence="3 4">
    <name type="scientific">Natronocella acetinitrilica</name>
    <dbReference type="NCBI Taxonomy" id="414046"/>
    <lineage>
        <taxon>Bacteria</taxon>
        <taxon>Pseudomonadati</taxon>
        <taxon>Pseudomonadota</taxon>
        <taxon>Gammaproteobacteria</taxon>
        <taxon>Chromatiales</taxon>
        <taxon>Ectothiorhodospiraceae</taxon>
        <taxon>Natronocella</taxon>
    </lineage>
</organism>
<dbReference type="InterPro" id="IPR050445">
    <property type="entry name" value="Bact_polysacc_biosynth/exp"/>
</dbReference>
<feature type="transmembrane region" description="Helical" evidence="2">
    <location>
        <begin position="540"/>
        <end position="559"/>
    </location>
</feature>
<feature type="coiled-coil region" evidence="1">
    <location>
        <begin position="383"/>
        <end position="448"/>
    </location>
</feature>
<keyword evidence="1" id="KW-0175">Coiled coil</keyword>
<dbReference type="AlphaFoldDB" id="A0AAE3G6A2"/>
<accession>A0AAE3G6A2</accession>
<evidence type="ECO:0000313" key="3">
    <source>
        <dbReference type="EMBL" id="MCP1675809.1"/>
    </source>
</evidence>
<dbReference type="EMBL" id="JALJXV010000007">
    <property type="protein sequence ID" value="MCP1675809.1"/>
    <property type="molecule type" value="Genomic_DNA"/>
</dbReference>
<dbReference type="Proteomes" id="UP001205843">
    <property type="component" value="Unassembled WGS sequence"/>
</dbReference>
<proteinExistence type="predicted"/>
<evidence type="ECO:0000256" key="1">
    <source>
        <dbReference type="SAM" id="Coils"/>
    </source>
</evidence>
<name>A0AAE3G6A2_9GAMM</name>
<keyword evidence="2" id="KW-0812">Transmembrane</keyword>
<feature type="transmembrane region" description="Helical" evidence="2">
    <location>
        <begin position="478"/>
        <end position="499"/>
    </location>
</feature>
<evidence type="ECO:0000256" key="2">
    <source>
        <dbReference type="SAM" id="Phobius"/>
    </source>
</evidence>
<dbReference type="RefSeq" id="WP_253479658.1">
    <property type="nucleotide sequence ID" value="NZ_JALJXV010000007.1"/>
</dbReference>
<reference evidence="3" key="1">
    <citation type="submission" date="2022-03" db="EMBL/GenBank/DDBJ databases">
        <title>Genomic Encyclopedia of Type Strains, Phase III (KMG-III): the genomes of soil and plant-associated and newly described type strains.</title>
        <authorList>
            <person name="Whitman W."/>
        </authorList>
    </citation>
    <scope>NUCLEOTIDE SEQUENCE</scope>
    <source>
        <strain evidence="3">ANL 6-2</strain>
    </source>
</reference>
<dbReference type="PANTHER" id="PTHR32309:SF31">
    <property type="entry name" value="CAPSULAR EXOPOLYSACCHARIDE FAMILY"/>
    <property type="match status" value="1"/>
</dbReference>
<protein>
    <submittedName>
        <fullName evidence="3">Uncharacterized protein involved in exopolysaccharide biosynthesis</fullName>
    </submittedName>
</protein>
<keyword evidence="2" id="KW-0472">Membrane</keyword>
<evidence type="ECO:0000313" key="4">
    <source>
        <dbReference type="Proteomes" id="UP001205843"/>
    </source>
</evidence>